<evidence type="ECO:0000313" key="8">
    <source>
        <dbReference type="EnsemblMetazoa" id="MESCA009655-PA"/>
    </source>
</evidence>
<dbReference type="Pfam" id="PF16741">
    <property type="entry name" value="mRNA_decap_C"/>
    <property type="match status" value="1"/>
</dbReference>
<dbReference type="Proteomes" id="UP000015102">
    <property type="component" value="Unassembled WGS sequence"/>
</dbReference>
<dbReference type="GO" id="GO:0003729">
    <property type="term" value="F:mRNA binding"/>
    <property type="evidence" value="ECO:0007669"/>
    <property type="project" value="TreeGrafter"/>
</dbReference>
<dbReference type="GO" id="GO:0000290">
    <property type="term" value="P:deadenylation-dependent decapping of nuclear-transcribed mRNA"/>
    <property type="evidence" value="ECO:0007669"/>
    <property type="project" value="InterPro"/>
</dbReference>
<dbReference type="CDD" id="cd09804">
    <property type="entry name" value="Dcp1"/>
    <property type="match status" value="1"/>
</dbReference>
<keyword evidence="3" id="KW-0963">Cytoplasm</keyword>
<evidence type="ECO:0000256" key="4">
    <source>
        <dbReference type="ARBA" id="ARBA00022664"/>
    </source>
</evidence>
<evidence type="ECO:0000256" key="1">
    <source>
        <dbReference type="ARBA" id="ARBA00004496"/>
    </source>
</evidence>
<evidence type="ECO:0000256" key="3">
    <source>
        <dbReference type="ARBA" id="ARBA00022490"/>
    </source>
</evidence>
<feature type="compositionally biased region" description="Low complexity" evidence="6">
    <location>
        <begin position="148"/>
        <end position="162"/>
    </location>
</feature>
<dbReference type="HOGENOM" id="CLU_030030_1_1_1"/>
<dbReference type="AlphaFoldDB" id="T1H0H7"/>
<keyword evidence="5" id="KW-0866">Nonsense-mediated mRNA decay</keyword>
<dbReference type="STRING" id="36166.T1H0H7"/>
<dbReference type="FunFam" id="2.30.29.30:FF:000425">
    <property type="entry name" value="mRNA-decapping enzyme 1B"/>
    <property type="match status" value="1"/>
</dbReference>
<dbReference type="GO" id="GO:0031087">
    <property type="term" value="P:deadenylation-independent decapping of nuclear-transcribed mRNA"/>
    <property type="evidence" value="ECO:0007669"/>
    <property type="project" value="TreeGrafter"/>
</dbReference>
<evidence type="ECO:0000256" key="5">
    <source>
        <dbReference type="ARBA" id="ARBA00023161"/>
    </source>
</evidence>
<comment type="similarity">
    <text evidence="2">Belongs to the DCP1 family.</text>
</comment>
<dbReference type="InterPro" id="IPR010334">
    <property type="entry name" value="Dcp1"/>
</dbReference>
<name>T1H0H7_MEGSC</name>
<dbReference type="Pfam" id="PF06058">
    <property type="entry name" value="DCP1"/>
    <property type="match status" value="1"/>
</dbReference>
<reference evidence="8" key="2">
    <citation type="submission" date="2015-06" db="UniProtKB">
        <authorList>
            <consortium name="EnsemblMetazoa"/>
        </authorList>
    </citation>
    <scope>IDENTIFICATION</scope>
</reference>
<keyword evidence="9" id="KW-1185">Reference proteome</keyword>
<feature type="compositionally biased region" description="Polar residues" evidence="6">
    <location>
        <begin position="197"/>
        <end position="220"/>
    </location>
</feature>
<feature type="region of interest" description="Disordered" evidence="6">
    <location>
        <begin position="197"/>
        <end position="243"/>
    </location>
</feature>
<evidence type="ECO:0000256" key="6">
    <source>
        <dbReference type="SAM" id="MobiDB-lite"/>
    </source>
</evidence>
<dbReference type="Gene3D" id="6.10.140.2030">
    <property type="match status" value="1"/>
</dbReference>
<dbReference type="PANTHER" id="PTHR16290:SF0">
    <property type="entry name" value="DECAPPING PROTEIN 1, ISOFORM A"/>
    <property type="match status" value="1"/>
</dbReference>
<dbReference type="InterPro" id="IPR011993">
    <property type="entry name" value="PH-like_dom_sf"/>
</dbReference>
<feature type="domain" description="mRNA-decapping enzyme C-terminal" evidence="7">
    <location>
        <begin position="383"/>
        <end position="419"/>
    </location>
</feature>
<protein>
    <recommendedName>
        <fullName evidence="7">mRNA-decapping enzyme C-terminal domain-containing protein</fullName>
    </recommendedName>
</protein>
<dbReference type="EnsemblMetazoa" id="MESCA009655-RA">
    <property type="protein sequence ID" value="MESCA009655-PA"/>
    <property type="gene ID" value="MESCA009655"/>
</dbReference>
<dbReference type="GO" id="GO:0000932">
    <property type="term" value="C:P-body"/>
    <property type="evidence" value="ECO:0007669"/>
    <property type="project" value="TreeGrafter"/>
</dbReference>
<sequence length="422" mass="46791">MTSDIEMRMNLAAIKKTDPYAKEIIESSAHVAFYTFNSAINEWEKTDVEGAFFIYSRNAEPFQSIFINNRLNTNSFVEPITGSLELQPQRPFLLYRNERSRIRGFWFYNNTECDRIGDIIKKLIDRCNDRKENKSVNHQVNPPPMVVNNSINTSSSSNNNNNVGGGNGGGNNSHNQDNNSILHLLTKAQENYNSSQRVAANGNNSTPTIEHTQRNPQTPVTPLKWTPVIHRRAKPTPTSDVPLLQRLNSLNPVVSVDQIEKQQRVTTPVSTTGGGGDLLQIHSNSDPFSQFKIGIPQTQNANDVENSPLAKFIGANNLGRPQNIEPQTQRNIAPSKPALMPPTMFAPTAAAASTSVAKEDCGPPLSTTSSGNQTVWDADKMPEPLTQSQLTQAISYLMRNDPGFVRKIHEAYLKSFTDMVSL</sequence>
<accession>T1H0H7</accession>
<evidence type="ECO:0000313" key="9">
    <source>
        <dbReference type="Proteomes" id="UP000015102"/>
    </source>
</evidence>
<dbReference type="SUPFAM" id="SSF50729">
    <property type="entry name" value="PH domain-like"/>
    <property type="match status" value="1"/>
</dbReference>
<dbReference type="GO" id="GO:0008047">
    <property type="term" value="F:enzyme activator activity"/>
    <property type="evidence" value="ECO:0007669"/>
    <property type="project" value="InterPro"/>
</dbReference>
<evidence type="ECO:0000256" key="2">
    <source>
        <dbReference type="ARBA" id="ARBA00008778"/>
    </source>
</evidence>
<dbReference type="GO" id="GO:0006397">
    <property type="term" value="P:mRNA processing"/>
    <property type="evidence" value="ECO:0007669"/>
    <property type="project" value="UniProtKB-KW"/>
</dbReference>
<organism evidence="8 9">
    <name type="scientific">Megaselia scalaris</name>
    <name type="common">Humpbacked fly</name>
    <name type="synonym">Phora scalaris</name>
    <dbReference type="NCBI Taxonomy" id="36166"/>
    <lineage>
        <taxon>Eukaryota</taxon>
        <taxon>Metazoa</taxon>
        <taxon>Ecdysozoa</taxon>
        <taxon>Arthropoda</taxon>
        <taxon>Hexapoda</taxon>
        <taxon>Insecta</taxon>
        <taxon>Pterygota</taxon>
        <taxon>Neoptera</taxon>
        <taxon>Endopterygota</taxon>
        <taxon>Diptera</taxon>
        <taxon>Brachycera</taxon>
        <taxon>Muscomorpha</taxon>
        <taxon>Platypezoidea</taxon>
        <taxon>Phoridae</taxon>
        <taxon>Megaseliini</taxon>
        <taxon>Megaselia</taxon>
    </lineage>
</organism>
<feature type="region of interest" description="Disordered" evidence="6">
    <location>
        <begin position="133"/>
        <end position="178"/>
    </location>
</feature>
<reference evidence="9" key="1">
    <citation type="submission" date="2013-02" db="EMBL/GenBank/DDBJ databases">
        <authorList>
            <person name="Hughes D."/>
        </authorList>
    </citation>
    <scope>NUCLEOTIDE SEQUENCE</scope>
    <source>
        <strain>Durham</strain>
        <strain evidence="9">NC isolate 2 -- Noor lab</strain>
    </source>
</reference>
<dbReference type="GO" id="GO:0000184">
    <property type="term" value="P:nuclear-transcribed mRNA catabolic process, nonsense-mediated decay"/>
    <property type="evidence" value="ECO:0007669"/>
    <property type="project" value="UniProtKB-KW"/>
</dbReference>
<dbReference type="PANTHER" id="PTHR16290">
    <property type="entry name" value="TRANSCRIPTION FACTOR SMIF DECAPPING ENZYME DCP1"/>
    <property type="match status" value="1"/>
</dbReference>
<dbReference type="OMA" id="NASIFNM"/>
<evidence type="ECO:0000259" key="7">
    <source>
        <dbReference type="Pfam" id="PF16741"/>
    </source>
</evidence>
<dbReference type="Gene3D" id="2.30.29.30">
    <property type="entry name" value="Pleckstrin-homology domain (PH domain)/Phosphotyrosine-binding domain (PTB)"/>
    <property type="match status" value="1"/>
</dbReference>
<comment type="subcellular location">
    <subcellularLocation>
        <location evidence="1">Cytoplasm</location>
    </subcellularLocation>
</comment>
<dbReference type="InterPro" id="IPR031953">
    <property type="entry name" value="mRNA_decap_C"/>
</dbReference>
<dbReference type="EMBL" id="CAQQ02373170">
    <property type="status" value="NOT_ANNOTATED_CDS"/>
    <property type="molecule type" value="Genomic_DNA"/>
</dbReference>
<proteinExistence type="inferred from homology"/>
<keyword evidence="4" id="KW-0507">mRNA processing</keyword>